<comment type="caution">
    <text evidence="3">The sequence shown here is derived from an EMBL/GenBank/DDBJ whole genome shotgun (WGS) entry which is preliminary data.</text>
</comment>
<keyword evidence="1" id="KW-0812">Transmembrane</keyword>
<dbReference type="InterPro" id="IPR053092">
    <property type="entry name" value="Mitochondrial_unc_protein"/>
</dbReference>
<evidence type="ECO:0000256" key="1">
    <source>
        <dbReference type="SAM" id="Phobius"/>
    </source>
</evidence>
<feature type="domain" description="Distal membrane-arm assembly complex protein 1-like" evidence="2">
    <location>
        <begin position="29"/>
        <end position="59"/>
    </location>
</feature>
<dbReference type="EMBL" id="ONZQ02000003">
    <property type="protein sequence ID" value="SPN99541.1"/>
    <property type="molecule type" value="Genomic_DNA"/>
</dbReference>
<evidence type="ECO:0000259" key="2">
    <source>
        <dbReference type="Pfam" id="PF15055"/>
    </source>
</evidence>
<dbReference type="PANTHER" id="PTHR28048:SF1">
    <property type="entry name" value="ACR195WP"/>
    <property type="match status" value="1"/>
</dbReference>
<dbReference type="PANTHER" id="PTHR28048">
    <property type="entry name" value="ACR195WP"/>
    <property type="match status" value="1"/>
</dbReference>
<evidence type="ECO:0000313" key="4">
    <source>
        <dbReference type="Proteomes" id="UP001187682"/>
    </source>
</evidence>
<proteinExistence type="predicted"/>
<sequence>MAKDSIPTLHSLEKPEDVKKLLKEDAFDDCTSCRIVGSGAFLGLSAFNYFTGMSQLEARRAQVLASKSMFGMGSRKAGITMISLGLAWMGVWRLVR</sequence>
<organism evidence="3 4">
    <name type="scientific">Cephalotrichum gorgonifer</name>
    <dbReference type="NCBI Taxonomy" id="2041049"/>
    <lineage>
        <taxon>Eukaryota</taxon>
        <taxon>Fungi</taxon>
        <taxon>Dikarya</taxon>
        <taxon>Ascomycota</taxon>
        <taxon>Pezizomycotina</taxon>
        <taxon>Sordariomycetes</taxon>
        <taxon>Hypocreomycetidae</taxon>
        <taxon>Microascales</taxon>
        <taxon>Microascaceae</taxon>
        <taxon>Cephalotrichum</taxon>
    </lineage>
</organism>
<keyword evidence="1" id="KW-0472">Membrane</keyword>
<keyword evidence="1" id="KW-1133">Transmembrane helix</keyword>
<reference evidence="3" key="1">
    <citation type="submission" date="2018-03" db="EMBL/GenBank/DDBJ databases">
        <authorList>
            <person name="Guldener U."/>
        </authorList>
    </citation>
    <scope>NUCLEOTIDE SEQUENCE</scope>
</reference>
<dbReference type="AlphaFoldDB" id="A0AAE8MTV6"/>
<gene>
    <name evidence="3" type="ORF">DNG_02393</name>
</gene>
<dbReference type="Proteomes" id="UP001187682">
    <property type="component" value="Unassembled WGS sequence"/>
</dbReference>
<evidence type="ECO:0000313" key="3">
    <source>
        <dbReference type="EMBL" id="SPN99541.1"/>
    </source>
</evidence>
<dbReference type="InterPro" id="IPR028036">
    <property type="entry name" value="DMAC1-like_dom"/>
</dbReference>
<accession>A0AAE8MTV6</accession>
<keyword evidence="4" id="KW-1185">Reference proteome</keyword>
<dbReference type="Pfam" id="PF15055">
    <property type="entry name" value="DMAC1_Dmo2"/>
    <property type="match status" value="1"/>
</dbReference>
<name>A0AAE8MTV6_9PEZI</name>
<feature type="transmembrane region" description="Helical" evidence="1">
    <location>
        <begin position="77"/>
        <end position="95"/>
    </location>
</feature>
<protein>
    <recommendedName>
        <fullName evidence="2">Distal membrane-arm assembly complex protein 1-like domain-containing protein</fullName>
    </recommendedName>
</protein>